<accession>A0ABR1MYX2</accession>
<evidence type="ECO:0000256" key="1">
    <source>
        <dbReference type="SAM" id="MobiDB-lite"/>
    </source>
</evidence>
<dbReference type="Proteomes" id="UP001367316">
    <property type="component" value="Unassembled WGS sequence"/>
</dbReference>
<evidence type="ECO:0000313" key="2">
    <source>
        <dbReference type="EMBL" id="KAK7608137.1"/>
    </source>
</evidence>
<gene>
    <name evidence="2" type="ORF">JOL62DRAFT_247052</name>
</gene>
<organism evidence="2 3">
    <name type="scientific">Phyllosticta paracitricarpa</name>
    <dbReference type="NCBI Taxonomy" id="2016321"/>
    <lineage>
        <taxon>Eukaryota</taxon>
        <taxon>Fungi</taxon>
        <taxon>Dikarya</taxon>
        <taxon>Ascomycota</taxon>
        <taxon>Pezizomycotina</taxon>
        <taxon>Dothideomycetes</taxon>
        <taxon>Dothideomycetes incertae sedis</taxon>
        <taxon>Botryosphaeriales</taxon>
        <taxon>Phyllostictaceae</taxon>
        <taxon>Phyllosticta</taxon>
    </lineage>
</organism>
<keyword evidence="3" id="KW-1185">Reference proteome</keyword>
<evidence type="ECO:0000313" key="3">
    <source>
        <dbReference type="Proteomes" id="UP001367316"/>
    </source>
</evidence>
<name>A0ABR1MYX2_9PEZI</name>
<feature type="region of interest" description="Disordered" evidence="1">
    <location>
        <begin position="267"/>
        <end position="289"/>
    </location>
</feature>
<comment type="caution">
    <text evidence="2">The sequence shown here is derived from an EMBL/GenBank/DDBJ whole genome shotgun (WGS) entry which is preliminary data.</text>
</comment>
<protein>
    <submittedName>
        <fullName evidence="2">Uncharacterized protein</fullName>
    </submittedName>
</protein>
<sequence>MGWACRRRDGRCVGWTAGLAWTPAVRSSLSGRGRASLANPWSALWPSVCMALPHHTRTLAHHSQYPSIALSLSLSTYSPPRLLLLLLLLLLPLLRLQLSPPRLRPSSLHPPSHHSASHLLHLARPALLASFRLAAPSALCNLGLAYHHELVLVLSTVVRAEERSRRKPVLPVTYHLSHTLPPPARPRPPRSYLSALELIYPRHTHTQAAATAIAAATATHYRYRYRYRYRYLTARPAAAARCRCSSTNSKPTTRIPPRCFCCQPFPPPPPSSSSPGTPFILPLLPATSR</sequence>
<reference evidence="2 3" key="1">
    <citation type="submission" date="2024-04" db="EMBL/GenBank/DDBJ databases">
        <title>Phyllosticta paracitricarpa is synonymous to the EU quarantine fungus P. citricarpa based on phylogenomic analyses.</title>
        <authorList>
            <consortium name="Lawrence Berkeley National Laboratory"/>
            <person name="Van ingen-buijs V.A."/>
            <person name="Van westerhoven A.C."/>
            <person name="Haridas S."/>
            <person name="Skiadas P."/>
            <person name="Martin F."/>
            <person name="Groenewald J.Z."/>
            <person name="Crous P.W."/>
            <person name="Seidl M.F."/>
        </authorList>
    </citation>
    <scope>NUCLEOTIDE SEQUENCE [LARGE SCALE GENOMIC DNA]</scope>
    <source>
        <strain evidence="2 3">CBS 141358</strain>
    </source>
</reference>
<dbReference type="EMBL" id="JBBPBF010000031">
    <property type="protein sequence ID" value="KAK7608137.1"/>
    <property type="molecule type" value="Genomic_DNA"/>
</dbReference>
<proteinExistence type="predicted"/>